<dbReference type="InterPro" id="IPR009010">
    <property type="entry name" value="Asp_de-COase-like_dom_sf"/>
</dbReference>
<dbReference type="SUPFAM" id="SSF50692">
    <property type="entry name" value="ADC-like"/>
    <property type="match status" value="1"/>
</dbReference>
<keyword evidence="8" id="KW-0670">Pyruvate</keyword>
<organism evidence="9 10">
    <name type="scientific">Kibdelosporangium lantanae</name>
    <dbReference type="NCBI Taxonomy" id="1497396"/>
    <lineage>
        <taxon>Bacteria</taxon>
        <taxon>Bacillati</taxon>
        <taxon>Actinomycetota</taxon>
        <taxon>Actinomycetes</taxon>
        <taxon>Pseudonocardiales</taxon>
        <taxon>Pseudonocardiaceae</taxon>
        <taxon>Kibdelosporangium</taxon>
    </lineage>
</organism>
<evidence type="ECO:0000256" key="2">
    <source>
        <dbReference type="ARBA" id="ARBA00022655"/>
    </source>
</evidence>
<evidence type="ECO:0000256" key="8">
    <source>
        <dbReference type="ARBA" id="ARBA00023317"/>
    </source>
</evidence>
<dbReference type="InterPro" id="IPR003190">
    <property type="entry name" value="Asp_decarbox"/>
</dbReference>
<gene>
    <name evidence="9" type="ORF">ACFQ1S_45280</name>
</gene>
<keyword evidence="10" id="KW-1185">Reference proteome</keyword>
<dbReference type="PANTHER" id="PTHR21012:SF0">
    <property type="entry name" value="ASPARTATE 1-DECARBOXYLASE"/>
    <property type="match status" value="1"/>
</dbReference>
<evidence type="ECO:0000313" key="10">
    <source>
        <dbReference type="Proteomes" id="UP001597045"/>
    </source>
</evidence>
<keyword evidence="3" id="KW-0210">Decarboxylase</keyword>
<evidence type="ECO:0000256" key="3">
    <source>
        <dbReference type="ARBA" id="ARBA00022793"/>
    </source>
</evidence>
<keyword evidence="2" id="KW-0566">Pantothenate biosynthesis</keyword>
<dbReference type="PANTHER" id="PTHR21012">
    <property type="entry name" value="ASPARTATE 1-DECARBOXYLASE"/>
    <property type="match status" value="1"/>
</dbReference>
<proteinExistence type="predicted"/>
<keyword evidence="7" id="KW-0704">Schiff base</keyword>
<feature type="non-terminal residue" evidence="9">
    <location>
        <position position="69"/>
    </location>
</feature>
<dbReference type="GO" id="GO:0004068">
    <property type="term" value="F:aspartate 1-decarboxylase activity"/>
    <property type="evidence" value="ECO:0007669"/>
    <property type="project" value="UniProtKB-EC"/>
</dbReference>
<evidence type="ECO:0000256" key="5">
    <source>
        <dbReference type="ARBA" id="ARBA00023145"/>
    </source>
</evidence>
<evidence type="ECO:0000256" key="6">
    <source>
        <dbReference type="ARBA" id="ARBA00023239"/>
    </source>
</evidence>
<keyword evidence="1" id="KW-0963">Cytoplasm</keyword>
<reference evidence="10" key="1">
    <citation type="journal article" date="2019" name="Int. J. Syst. Evol. Microbiol.">
        <title>The Global Catalogue of Microorganisms (GCM) 10K type strain sequencing project: providing services to taxonomists for standard genome sequencing and annotation.</title>
        <authorList>
            <consortium name="The Broad Institute Genomics Platform"/>
            <consortium name="The Broad Institute Genome Sequencing Center for Infectious Disease"/>
            <person name="Wu L."/>
            <person name="Ma J."/>
        </authorList>
    </citation>
    <scope>NUCLEOTIDE SEQUENCE [LARGE SCALE GENOMIC DNA]</scope>
    <source>
        <strain evidence="10">JCM 31486</strain>
    </source>
</reference>
<sequence>MLRTVLNGKIHRATVTQADLHYVGSLTIDEELMTAADIREGERVQVVDKGFTQADNGQLSVGVVVANTT</sequence>
<keyword evidence="6 9" id="KW-0456">Lyase</keyword>
<accession>A0ABW3MPV8</accession>
<dbReference type="EC" id="4.1.1.11" evidence="9"/>
<dbReference type="Pfam" id="PF02261">
    <property type="entry name" value="Asp_decarbox"/>
    <property type="match status" value="1"/>
</dbReference>
<dbReference type="Gene3D" id="2.40.40.20">
    <property type="match status" value="1"/>
</dbReference>
<evidence type="ECO:0000256" key="4">
    <source>
        <dbReference type="ARBA" id="ARBA00022813"/>
    </source>
</evidence>
<evidence type="ECO:0000256" key="1">
    <source>
        <dbReference type="ARBA" id="ARBA00022490"/>
    </source>
</evidence>
<keyword evidence="5" id="KW-0865">Zymogen</keyword>
<keyword evidence="4" id="KW-0068">Autocatalytic cleavage</keyword>
<protein>
    <submittedName>
        <fullName evidence="9">Aspartate 1-decarboxylase</fullName>
        <ecNumber evidence="9">4.1.1.11</ecNumber>
    </submittedName>
</protein>
<name>A0ABW3MPV8_9PSEU</name>
<comment type="caution">
    <text evidence="9">The sequence shown here is derived from an EMBL/GenBank/DDBJ whole genome shotgun (WGS) entry which is preliminary data.</text>
</comment>
<evidence type="ECO:0000256" key="7">
    <source>
        <dbReference type="ARBA" id="ARBA00023270"/>
    </source>
</evidence>
<dbReference type="EMBL" id="JBHTIS010004293">
    <property type="protein sequence ID" value="MFD1052287.1"/>
    <property type="molecule type" value="Genomic_DNA"/>
</dbReference>
<evidence type="ECO:0000313" key="9">
    <source>
        <dbReference type="EMBL" id="MFD1052287.1"/>
    </source>
</evidence>
<dbReference type="Proteomes" id="UP001597045">
    <property type="component" value="Unassembled WGS sequence"/>
</dbReference>